<dbReference type="NCBIfam" id="NF008865">
    <property type="entry name" value="PRK11898.1"/>
    <property type="match status" value="1"/>
</dbReference>
<dbReference type="InterPro" id="IPR002912">
    <property type="entry name" value="ACT_dom"/>
</dbReference>
<comment type="catalytic activity">
    <reaction evidence="8 10">
        <text>prephenate + H(+) = 3-phenylpyruvate + CO2 + H2O</text>
        <dbReference type="Rhea" id="RHEA:21648"/>
        <dbReference type="ChEBI" id="CHEBI:15377"/>
        <dbReference type="ChEBI" id="CHEBI:15378"/>
        <dbReference type="ChEBI" id="CHEBI:16526"/>
        <dbReference type="ChEBI" id="CHEBI:18005"/>
        <dbReference type="ChEBI" id="CHEBI:29934"/>
        <dbReference type="EC" id="4.2.1.51"/>
    </reaction>
</comment>
<dbReference type="CDD" id="cd13632">
    <property type="entry name" value="PBP2_Aa-PDT_like"/>
    <property type="match status" value="1"/>
</dbReference>
<dbReference type="PANTHER" id="PTHR21022">
    <property type="entry name" value="PREPHENATE DEHYDRATASE P PROTEIN"/>
    <property type="match status" value="1"/>
</dbReference>
<evidence type="ECO:0000256" key="2">
    <source>
        <dbReference type="ARBA" id="ARBA00013147"/>
    </source>
</evidence>
<evidence type="ECO:0000256" key="10">
    <source>
        <dbReference type="RuleBase" id="RU361254"/>
    </source>
</evidence>
<comment type="pathway">
    <text evidence="1 10">Amino-acid biosynthesis; L-phenylalanine biosynthesis; phenylpyruvate from prephenate: step 1/1.</text>
</comment>
<dbReference type="GO" id="GO:0005737">
    <property type="term" value="C:cytoplasm"/>
    <property type="evidence" value="ECO:0007669"/>
    <property type="project" value="TreeGrafter"/>
</dbReference>
<evidence type="ECO:0000256" key="4">
    <source>
        <dbReference type="ARBA" id="ARBA00022605"/>
    </source>
</evidence>
<evidence type="ECO:0000256" key="5">
    <source>
        <dbReference type="ARBA" id="ARBA00023141"/>
    </source>
</evidence>
<organism evidence="13 14">
    <name type="scientific">Brevibacterium paucivorans</name>
    <dbReference type="NCBI Taxonomy" id="170994"/>
    <lineage>
        <taxon>Bacteria</taxon>
        <taxon>Bacillati</taxon>
        <taxon>Actinomycetota</taxon>
        <taxon>Actinomycetes</taxon>
        <taxon>Micrococcales</taxon>
        <taxon>Brevibacteriaceae</taxon>
        <taxon>Brevibacterium</taxon>
    </lineage>
</organism>
<evidence type="ECO:0000256" key="3">
    <source>
        <dbReference type="ARBA" id="ARBA00021872"/>
    </source>
</evidence>
<dbReference type="InterPro" id="IPR008242">
    <property type="entry name" value="Chor_mutase/pphenate_deHydtase"/>
</dbReference>
<dbReference type="OrthoDB" id="9802281at2"/>
<dbReference type="InterPro" id="IPR018528">
    <property type="entry name" value="Preph_deHydtase_CS"/>
</dbReference>
<keyword evidence="7 10" id="KW-0456">Lyase</keyword>
<dbReference type="PROSITE" id="PS51671">
    <property type="entry name" value="ACT"/>
    <property type="match status" value="1"/>
</dbReference>
<evidence type="ECO:0000313" key="13">
    <source>
        <dbReference type="EMBL" id="PMD04971.1"/>
    </source>
</evidence>
<name>A0A2N6VLE0_9MICO</name>
<dbReference type="EMBL" id="PNHK01000003">
    <property type="protein sequence ID" value="PMD04971.1"/>
    <property type="molecule type" value="Genomic_DNA"/>
</dbReference>
<evidence type="ECO:0000259" key="12">
    <source>
        <dbReference type="PROSITE" id="PS51671"/>
    </source>
</evidence>
<dbReference type="EC" id="4.2.1.51" evidence="2 10"/>
<dbReference type="GO" id="GO:0009094">
    <property type="term" value="P:L-phenylalanine biosynthetic process"/>
    <property type="evidence" value="ECO:0007669"/>
    <property type="project" value="UniProtKB-UniPathway"/>
</dbReference>
<evidence type="ECO:0000313" key="14">
    <source>
        <dbReference type="Proteomes" id="UP000235598"/>
    </source>
</evidence>
<dbReference type="UniPathway" id="UPA00121">
    <property type="reaction ID" value="UER00345"/>
</dbReference>
<comment type="caution">
    <text evidence="13">The sequence shown here is derived from an EMBL/GenBank/DDBJ whole genome shotgun (WGS) entry which is preliminary data.</text>
</comment>
<dbReference type="InterPro" id="IPR001086">
    <property type="entry name" value="Preph_deHydtase"/>
</dbReference>
<evidence type="ECO:0000256" key="8">
    <source>
        <dbReference type="ARBA" id="ARBA00047848"/>
    </source>
</evidence>
<dbReference type="PANTHER" id="PTHR21022:SF19">
    <property type="entry name" value="PREPHENATE DEHYDRATASE-RELATED"/>
    <property type="match status" value="1"/>
</dbReference>
<dbReference type="Gene3D" id="3.30.70.260">
    <property type="match status" value="1"/>
</dbReference>
<dbReference type="PROSITE" id="PS51171">
    <property type="entry name" value="PREPHENATE_DEHYDR_3"/>
    <property type="match status" value="1"/>
</dbReference>
<dbReference type="AlphaFoldDB" id="A0A2N6VLE0"/>
<dbReference type="SUPFAM" id="SSF53850">
    <property type="entry name" value="Periplasmic binding protein-like II"/>
    <property type="match status" value="1"/>
</dbReference>
<evidence type="ECO:0000259" key="11">
    <source>
        <dbReference type="PROSITE" id="PS51171"/>
    </source>
</evidence>
<sequence length="329" mass="33975">MKVAYLGPVATFTEAALLQLIESGDVWSGGAGEVADGVGAGSAGVSGRGEIERVPVISANAALDGIASGEYDAAVMPIENSLEGGVPATLDALMRVGHARIVAETVVPVRFVLAVRPGTALADVEAFGTHPHAEAQTREWMGAHLPDAQFMPAPSTAAAAKQLGAGEAPFHAAVCPELAAQAYGLEVAAEDIGTAKNAMTRFILVKPNPQLPTPTGADKTTIVATLATDKAGSLLGLLEQFSARRVNLSRIESRPTGDGLGLYKFSIDISGHVREPRVAESLAGVHRMVRKLQFLGSYPAADGIPVEVDSTSTASSFDDSSAWVRSILG</sequence>
<evidence type="ECO:0000256" key="1">
    <source>
        <dbReference type="ARBA" id="ARBA00004741"/>
    </source>
</evidence>
<dbReference type="PIRSF" id="PIRSF001500">
    <property type="entry name" value="Chor_mut_pdt_Ppr"/>
    <property type="match status" value="1"/>
</dbReference>
<dbReference type="PROSITE" id="PS00858">
    <property type="entry name" value="PREPHENATE_DEHYDR_2"/>
    <property type="match status" value="1"/>
</dbReference>
<feature type="domain" description="ACT" evidence="12">
    <location>
        <begin position="222"/>
        <end position="297"/>
    </location>
</feature>
<dbReference type="Proteomes" id="UP000235598">
    <property type="component" value="Unassembled WGS sequence"/>
</dbReference>
<accession>A0A2N6VLE0</accession>
<feature type="site" description="Essential for prephenate dehydratase activity" evidence="9">
    <location>
        <position position="200"/>
    </location>
</feature>
<evidence type="ECO:0000256" key="6">
    <source>
        <dbReference type="ARBA" id="ARBA00023222"/>
    </source>
</evidence>
<protein>
    <recommendedName>
        <fullName evidence="3 10">Prephenate dehydratase</fullName>
        <shortName evidence="10">PDT</shortName>
        <ecNumber evidence="2 10">4.2.1.51</ecNumber>
    </recommendedName>
</protein>
<proteinExistence type="predicted"/>
<evidence type="ECO:0000256" key="7">
    <source>
        <dbReference type="ARBA" id="ARBA00023239"/>
    </source>
</evidence>
<dbReference type="SUPFAM" id="SSF55021">
    <property type="entry name" value="ACT-like"/>
    <property type="match status" value="1"/>
</dbReference>
<dbReference type="Gene3D" id="3.40.190.10">
    <property type="entry name" value="Periplasmic binding protein-like II"/>
    <property type="match status" value="2"/>
</dbReference>
<feature type="domain" description="Prephenate dehydratase" evidence="11">
    <location>
        <begin position="2"/>
        <end position="207"/>
    </location>
</feature>
<gene>
    <name evidence="10" type="primary">pheA</name>
    <name evidence="13" type="ORF">CJ199_07695</name>
</gene>
<dbReference type="RefSeq" id="WP_102238912.1">
    <property type="nucleotide sequence ID" value="NZ_PNHK01000003.1"/>
</dbReference>
<keyword evidence="6 10" id="KW-0584">Phenylalanine biosynthesis</keyword>
<dbReference type="InterPro" id="IPR045865">
    <property type="entry name" value="ACT-like_dom_sf"/>
</dbReference>
<dbReference type="CDD" id="cd04905">
    <property type="entry name" value="ACT_CM-PDT"/>
    <property type="match status" value="1"/>
</dbReference>
<evidence type="ECO:0000256" key="9">
    <source>
        <dbReference type="PIRSR" id="PIRSR001500-2"/>
    </source>
</evidence>
<dbReference type="Pfam" id="PF00800">
    <property type="entry name" value="PDT"/>
    <property type="match status" value="1"/>
</dbReference>
<keyword evidence="4 10" id="KW-0028">Amino-acid biosynthesis</keyword>
<reference evidence="13 14" key="1">
    <citation type="submission" date="2017-09" db="EMBL/GenBank/DDBJ databases">
        <title>Bacterial strain isolated from the female urinary microbiota.</title>
        <authorList>
            <person name="Thomas-White K."/>
            <person name="Kumar N."/>
            <person name="Forster S."/>
            <person name="Putonti C."/>
            <person name="Lawley T."/>
            <person name="Wolfe A.J."/>
        </authorList>
    </citation>
    <scope>NUCLEOTIDE SEQUENCE [LARGE SCALE GENOMIC DNA]</scope>
    <source>
        <strain evidence="13 14">UMB1301</strain>
    </source>
</reference>
<dbReference type="GO" id="GO:0004664">
    <property type="term" value="F:prephenate dehydratase activity"/>
    <property type="evidence" value="ECO:0007669"/>
    <property type="project" value="UniProtKB-UniRule"/>
</dbReference>
<keyword evidence="5 10" id="KW-0057">Aromatic amino acid biosynthesis</keyword>